<sequence length="76" mass="8890">MRIQVYMEGCDYWEAVIQDYEVVPFPNNPTMNQIKLKKERTAKKAKTKVGLYATISPAIFNRIVVFGSTKEIWDYL</sequence>
<reference evidence="1 2" key="1">
    <citation type="submission" date="2023-03" db="EMBL/GenBank/DDBJ databases">
        <title>WGS of Gossypium arboreum.</title>
        <authorList>
            <person name="Yu D."/>
        </authorList>
    </citation>
    <scope>NUCLEOTIDE SEQUENCE [LARGE SCALE GENOMIC DNA]</scope>
    <source>
        <tissue evidence="1">Leaf</tissue>
    </source>
</reference>
<evidence type="ECO:0000313" key="2">
    <source>
        <dbReference type="Proteomes" id="UP001358586"/>
    </source>
</evidence>
<dbReference type="EMBL" id="JARKNE010000013">
    <property type="protein sequence ID" value="KAK5771850.1"/>
    <property type="molecule type" value="Genomic_DNA"/>
</dbReference>
<evidence type="ECO:0000313" key="1">
    <source>
        <dbReference type="EMBL" id="KAK5771850.1"/>
    </source>
</evidence>
<keyword evidence="2" id="KW-1185">Reference proteome</keyword>
<protein>
    <submittedName>
        <fullName evidence="1">Uncharacterized protein</fullName>
    </submittedName>
</protein>
<name>A0ABR0MF45_GOSAR</name>
<gene>
    <name evidence="1" type="ORF">PVK06_048101</name>
</gene>
<comment type="caution">
    <text evidence="1">The sequence shown here is derived from an EMBL/GenBank/DDBJ whole genome shotgun (WGS) entry which is preliminary data.</text>
</comment>
<accession>A0ABR0MF45</accession>
<proteinExistence type="predicted"/>
<dbReference type="Proteomes" id="UP001358586">
    <property type="component" value="Chromosome 13"/>
</dbReference>
<organism evidence="1 2">
    <name type="scientific">Gossypium arboreum</name>
    <name type="common">Tree cotton</name>
    <name type="synonym">Gossypium nanking</name>
    <dbReference type="NCBI Taxonomy" id="29729"/>
    <lineage>
        <taxon>Eukaryota</taxon>
        <taxon>Viridiplantae</taxon>
        <taxon>Streptophyta</taxon>
        <taxon>Embryophyta</taxon>
        <taxon>Tracheophyta</taxon>
        <taxon>Spermatophyta</taxon>
        <taxon>Magnoliopsida</taxon>
        <taxon>eudicotyledons</taxon>
        <taxon>Gunneridae</taxon>
        <taxon>Pentapetalae</taxon>
        <taxon>rosids</taxon>
        <taxon>malvids</taxon>
        <taxon>Malvales</taxon>
        <taxon>Malvaceae</taxon>
        <taxon>Malvoideae</taxon>
        <taxon>Gossypium</taxon>
    </lineage>
</organism>